<organism evidence="2">
    <name type="scientific">marine sediment metagenome</name>
    <dbReference type="NCBI Taxonomy" id="412755"/>
    <lineage>
        <taxon>unclassified sequences</taxon>
        <taxon>metagenomes</taxon>
        <taxon>ecological metagenomes</taxon>
    </lineage>
</organism>
<dbReference type="AlphaFoldDB" id="A0A0F9LCB2"/>
<comment type="caution">
    <text evidence="2">The sequence shown here is derived from an EMBL/GenBank/DDBJ whole genome shotgun (WGS) entry which is preliminary data.</text>
</comment>
<feature type="compositionally biased region" description="Polar residues" evidence="1">
    <location>
        <begin position="48"/>
        <end position="67"/>
    </location>
</feature>
<feature type="region of interest" description="Disordered" evidence="1">
    <location>
        <begin position="48"/>
        <end position="78"/>
    </location>
</feature>
<sequence>MGNNVISCCHKCKVQMFHYRNEENKTILPFYRKHRDCAKEDINNAQTVMNNNGTDQPWQYMGQSSLSKEGYPDEEMLE</sequence>
<evidence type="ECO:0000256" key="1">
    <source>
        <dbReference type="SAM" id="MobiDB-lite"/>
    </source>
</evidence>
<gene>
    <name evidence="2" type="ORF">LCGC14_1597960</name>
</gene>
<proteinExistence type="predicted"/>
<reference evidence="2" key="1">
    <citation type="journal article" date="2015" name="Nature">
        <title>Complex archaea that bridge the gap between prokaryotes and eukaryotes.</title>
        <authorList>
            <person name="Spang A."/>
            <person name="Saw J.H."/>
            <person name="Jorgensen S.L."/>
            <person name="Zaremba-Niedzwiedzka K."/>
            <person name="Martijn J."/>
            <person name="Lind A.E."/>
            <person name="van Eijk R."/>
            <person name="Schleper C."/>
            <person name="Guy L."/>
            <person name="Ettema T.J."/>
        </authorList>
    </citation>
    <scope>NUCLEOTIDE SEQUENCE</scope>
</reference>
<dbReference type="EMBL" id="LAZR01012778">
    <property type="protein sequence ID" value="KKM25140.1"/>
    <property type="molecule type" value="Genomic_DNA"/>
</dbReference>
<protein>
    <submittedName>
        <fullName evidence="2">Uncharacterized protein</fullName>
    </submittedName>
</protein>
<name>A0A0F9LCB2_9ZZZZ</name>
<accession>A0A0F9LCB2</accession>
<evidence type="ECO:0000313" key="2">
    <source>
        <dbReference type="EMBL" id="KKM25140.1"/>
    </source>
</evidence>